<dbReference type="RefSeq" id="WP_093347085.1">
    <property type="nucleotide sequence ID" value="NZ_FNVB01000002.1"/>
</dbReference>
<dbReference type="SMR" id="A0A1H5VAH3"/>
<gene>
    <name evidence="1" type="ORF">SAMN02982929_00808</name>
    <name evidence="2" type="ORF">SAMN05216506_1011262</name>
</gene>
<proteinExistence type="predicted"/>
<dbReference type="SUPFAM" id="SSF48403">
    <property type="entry name" value="Ankyrin repeat"/>
    <property type="match status" value="1"/>
</dbReference>
<name>A0A1H5VAH3_9PSEU</name>
<reference evidence="1" key="1">
    <citation type="submission" date="2016-10" db="EMBL/GenBank/DDBJ databases">
        <authorList>
            <person name="de Groot N.N."/>
        </authorList>
    </citation>
    <scope>NUCLEOTIDE SEQUENCE [LARGE SCALE GENOMIC DNA]</scope>
    <source>
        <strain evidence="1">ATCC 20501</strain>
    </source>
</reference>
<reference evidence="3 4" key="2">
    <citation type="submission" date="2016-10" db="EMBL/GenBank/DDBJ databases">
        <authorList>
            <person name="Varghese N."/>
            <person name="Submissions S."/>
        </authorList>
    </citation>
    <scope>NUCLEOTIDE SEQUENCE [LARGE SCALE GENOMIC DNA]</scope>
    <source>
        <strain evidence="4">ATCC 20501</strain>
        <strain evidence="2 3">CGMCC 4.3529</strain>
    </source>
</reference>
<dbReference type="AlphaFoldDB" id="A0A1H5VAH3"/>
<accession>A0A1I1KTN1</accession>
<evidence type="ECO:0000313" key="4">
    <source>
        <dbReference type="Proteomes" id="UP000236729"/>
    </source>
</evidence>
<dbReference type="InterPro" id="IPR002110">
    <property type="entry name" value="Ankyrin_rpt"/>
</dbReference>
<protein>
    <submittedName>
        <fullName evidence="1">Ankyrin repeat-containing protein</fullName>
    </submittedName>
</protein>
<sequence>MVTAKGNGWAGLSYWAWSDYDQIRARLDAGADPNAPVWGSRPLHAAAERGSPEVVAELARRVEDPDAEYEGRTALWLAVYANRPDNARALVAAGADPRRPMMAGWSPARLSLAGPNPDLFGLEPGELELSPDEAAASAEGRRLIAALSTLDFTEGLGLAAVAGISAAEAAQRLEAELVEGFEPDPYAFDQDMRLVAATDVPGGCVISQPWGYAPQMPGVTARLSAGTVCYGLYANPKSGNQGSIIRDGVIEGWDLHPGGDPYADDSAEEVLAAYLYQRHAVAYCCAYAGLRLTDSRSINGKPDRWLRLPERDHWKQP</sequence>
<dbReference type="EMBL" id="FOME01000001">
    <property type="protein sequence ID" value="SFC63622.1"/>
    <property type="molecule type" value="Genomic_DNA"/>
</dbReference>
<dbReference type="Gene3D" id="1.25.40.20">
    <property type="entry name" value="Ankyrin repeat-containing domain"/>
    <property type="match status" value="1"/>
</dbReference>
<evidence type="ECO:0000313" key="1">
    <source>
        <dbReference type="EMBL" id="SEF83781.1"/>
    </source>
</evidence>
<keyword evidence="3" id="KW-1185">Reference proteome</keyword>
<accession>A0A1H5VAH3</accession>
<dbReference type="EMBL" id="FNVB01000002">
    <property type="protein sequence ID" value="SEF83781.1"/>
    <property type="molecule type" value="Genomic_DNA"/>
</dbReference>
<dbReference type="Pfam" id="PF12796">
    <property type="entry name" value="Ank_2"/>
    <property type="match status" value="1"/>
</dbReference>
<evidence type="ECO:0000313" key="3">
    <source>
        <dbReference type="Proteomes" id="UP000199690"/>
    </source>
</evidence>
<evidence type="ECO:0000313" key="2">
    <source>
        <dbReference type="EMBL" id="SFC63622.1"/>
    </source>
</evidence>
<dbReference type="Proteomes" id="UP000236729">
    <property type="component" value="Unassembled WGS sequence"/>
</dbReference>
<dbReference type="SMART" id="SM00248">
    <property type="entry name" value="ANK"/>
    <property type="match status" value="2"/>
</dbReference>
<dbReference type="InterPro" id="IPR036770">
    <property type="entry name" value="Ankyrin_rpt-contain_sf"/>
</dbReference>
<organism evidence="1 4">
    <name type="scientific">Saccharopolyspora kobensis</name>
    <dbReference type="NCBI Taxonomy" id="146035"/>
    <lineage>
        <taxon>Bacteria</taxon>
        <taxon>Bacillati</taxon>
        <taxon>Actinomycetota</taxon>
        <taxon>Actinomycetes</taxon>
        <taxon>Pseudonocardiales</taxon>
        <taxon>Pseudonocardiaceae</taxon>
        <taxon>Saccharopolyspora</taxon>
    </lineage>
</organism>
<dbReference type="Proteomes" id="UP000199690">
    <property type="component" value="Unassembled WGS sequence"/>
</dbReference>